<feature type="transmembrane region" description="Helical" evidence="12">
    <location>
        <begin position="12"/>
        <end position="34"/>
    </location>
</feature>
<dbReference type="FunFam" id="1.10.287.130:FF:000001">
    <property type="entry name" value="Two-component sensor histidine kinase"/>
    <property type="match status" value="1"/>
</dbReference>
<evidence type="ECO:0000256" key="1">
    <source>
        <dbReference type="ARBA" id="ARBA00000085"/>
    </source>
</evidence>
<gene>
    <name evidence="15" type="primary">cusS</name>
    <name evidence="15" type="ORF">KS4_28440</name>
</gene>
<evidence type="ECO:0000256" key="6">
    <source>
        <dbReference type="ARBA" id="ARBA00022692"/>
    </source>
</evidence>
<evidence type="ECO:0000256" key="2">
    <source>
        <dbReference type="ARBA" id="ARBA00004370"/>
    </source>
</evidence>
<dbReference type="FunFam" id="3.30.565.10:FF:000006">
    <property type="entry name" value="Sensor histidine kinase WalK"/>
    <property type="match status" value="1"/>
</dbReference>
<dbReference type="OrthoDB" id="9786919at2"/>
<evidence type="ECO:0000259" key="13">
    <source>
        <dbReference type="PROSITE" id="PS50109"/>
    </source>
</evidence>
<dbReference type="Gene3D" id="6.10.340.10">
    <property type="match status" value="1"/>
</dbReference>
<evidence type="ECO:0000256" key="8">
    <source>
        <dbReference type="ARBA" id="ARBA00022989"/>
    </source>
</evidence>
<dbReference type="CDD" id="cd06225">
    <property type="entry name" value="HAMP"/>
    <property type="match status" value="1"/>
</dbReference>
<evidence type="ECO:0000256" key="11">
    <source>
        <dbReference type="SAM" id="MobiDB-lite"/>
    </source>
</evidence>
<keyword evidence="5 15" id="KW-0808">Transferase</keyword>
<dbReference type="PROSITE" id="PS50109">
    <property type="entry name" value="HIS_KIN"/>
    <property type="match status" value="1"/>
</dbReference>
<evidence type="ECO:0000256" key="3">
    <source>
        <dbReference type="ARBA" id="ARBA00012438"/>
    </source>
</evidence>
<dbReference type="SUPFAM" id="SSF55874">
    <property type="entry name" value="ATPase domain of HSP90 chaperone/DNA topoisomerase II/histidine kinase"/>
    <property type="match status" value="1"/>
</dbReference>
<dbReference type="SUPFAM" id="SSF158472">
    <property type="entry name" value="HAMP domain-like"/>
    <property type="match status" value="1"/>
</dbReference>
<evidence type="ECO:0000256" key="4">
    <source>
        <dbReference type="ARBA" id="ARBA00022553"/>
    </source>
</evidence>
<keyword evidence="4" id="KW-0597">Phosphoprotein</keyword>
<evidence type="ECO:0000256" key="10">
    <source>
        <dbReference type="ARBA" id="ARBA00023136"/>
    </source>
</evidence>
<evidence type="ECO:0000259" key="14">
    <source>
        <dbReference type="PROSITE" id="PS50885"/>
    </source>
</evidence>
<dbReference type="InterPro" id="IPR003594">
    <property type="entry name" value="HATPase_dom"/>
</dbReference>
<dbReference type="PRINTS" id="PR00344">
    <property type="entry name" value="BCTRLSENSOR"/>
</dbReference>
<reference evidence="15 16" key="1">
    <citation type="submission" date="2019-02" db="EMBL/GenBank/DDBJ databases">
        <title>Deep-cultivation of Planctomycetes and their phenomic and genomic characterization uncovers novel biology.</title>
        <authorList>
            <person name="Wiegand S."/>
            <person name="Jogler M."/>
            <person name="Boedeker C."/>
            <person name="Pinto D."/>
            <person name="Vollmers J."/>
            <person name="Rivas-Marin E."/>
            <person name="Kohn T."/>
            <person name="Peeters S.H."/>
            <person name="Heuer A."/>
            <person name="Rast P."/>
            <person name="Oberbeckmann S."/>
            <person name="Bunk B."/>
            <person name="Jeske O."/>
            <person name="Meyerdierks A."/>
            <person name="Storesund J.E."/>
            <person name="Kallscheuer N."/>
            <person name="Luecker S."/>
            <person name="Lage O.M."/>
            <person name="Pohl T."/>
            <person name="Merkel B.J."/>
            <person name="Hornburger P."/>
            <person name="Mueller R.-W."/>
            <person name="Bruemmer F."/>
            <person name="Labrenz M."/>
            <person name="Spormann A.M."/>
            <person name="Op den Camp H."/>
            <person name="Overmann J."/>
            <person name="Amann R."/>
            <person name="Jetten M.S.M."/>
            <person name="Mascher T."/>
            <person name="Medema M.H."/>
            <person name="Devos D.P."/>
            <person name="Kaster A.-K."/>
            <person name="Ovreas L."/>
            <person name="Rohde M."/>
            <person name="Galperin M.Y."/>
            <person name="Jogler C."/>
        </authorList>
    </citation>
    <scope>NUCLEOTIDE SEQUENCE [LARGE SCALE GENOMIC DNA]</scope>
    <source>
        <strain evidence="15 16">KS4</strain>
    </source>
</reference>
<feature type="transmembrane region" description="Helical" evidence="12">
    <location>
        <begin position="238"/>
        <end position="256"/>
    </location>
</feature>
<dbReference type="PANTHER" id="PTHR45436">
    <property type="entry name" value="SENSOR HISTIDINE KINASE YKOH"/>
    <property type="match status" value="1"/>
</dbReference>
<dbReference type="Gene3D" id="3.30.565.10">
    <property type="entry name" value="Histidine kinase-like ATPase, C-terminal domain"/>
    <property type="match status" value="1"/>
</dbReference>
<evidence type="ECO:0000256" key="5">
    <source>
        <dbReference type="ARBA" id="ARBA00022679"/>
    </source>
</evidence>
<protein>
    <recommendedName>
        <fullName evidence="3">histidine kinase</fullName>
        <ecNumber evidence="3">2.7.13.3</ecNumber>
    </recommendedName>
</protein>
<dbReference type="RefSeq" id="WP_145079080.1">
    <property type="nucleotide sequence ID" value="NZ_CP036425.1"/>
</dbReference>
<dbReference type="CDD" id="cd00082">
    <property type="entry name" value="HisKA"/>
    <property type="match status" value="1"/>
</dbReference>
<feature type="compositionally biased region" description="Polar residues" evidence="11">
    <location>
        <begin position="65"/>
        <end position="95"/>
    </location>
</feature>
<dbReference type="EMBL" id="CP036425">
    <property type="protein sequence ID" value="QDU34769.1"/>
    <property type="molecule type" value="Genomic_DNA"/>
</dbReference>
<dbReference type="SMART" id="SM00304">
    <property type="entry name" value="HAMP"/>
    <property type="match status" value="1"/>
</dbReference>
<evidence type="ECO:0000256" key="7">
    <source>
        <dbReference type="ARBA" id="ARBA00022777"/>
    </source>
</evidence>
<dbReference type="Proteomes" id="UP000317369">
    <property type="component" value="Chromosome"/>
</dbReference>
<dbReference type="Gene3D" id="1.10.287.130">
    <property type="match status" value="1"/>
</dbReference>
<dbReference type="InterPro" id="IPR036890">
    <property type="entry name" value="HATPase_C_sf"/>
</dbReference>
<dbReference type="Pfam" id="PF00512">
    <property type="entry name" value="HisKA"/>
    <property type="match status" value="1"/>
</dbReference>
<dbReference type="InterPro" id="IPR036097">
    <property type="entry name" value="HisK_dim/P_sf"/>
</dbReference>
<proteinExistence type="predicted"/>
<dbReference type="SUPFAM" id="SSF47384">
    <property type="entry name" value="Homodimeric domain of signal transducing histidine kinase"/>
    <property type="match status" value="1"/>
</dbReference>
<dbReference type="InterPro" id="IPR003661">
    <property type="entry name" value="HisK_dim/P_dom"/>
</dbReference>
<dbReference type="PROSITE" id="PS50885">
    <property type="entry name" value="HAMP"/>
    <property type="match status" value="1"/>
</dbReference>
<dbReference type="AlphaFoldDB" id="A0A517YX18"/>
<dbReference type="EC" id="2.7.13.3" evidence="3"/>
<keyword evidence="16" id="KW-1185">Reference proteome</keyword>
<accession>A0A517YX18</accession>
<keyword evidence="7 15" id="KW-0418">Kinase</keyword>
<dbReference type="InterPro" id="IPR003660">
    <property type="entry name" value="HAMP_dom"/>
</dbReference>
<sequence>MNHKIRIKSTRIKLLGGYAALLILLLSIFGITLFQLVNRTSYNLIDEELLYDVGNALITFRNQELQSQPPSHTEPLNPNTILDDQYWESNTNPNLLNDRREDNERWWLQYENQAKSQAQPQIPNSSNPKLDKPNLQKLATPPNRTPTPNPWKSETPQQLKKPYLTIWQDLSNDQRIIYRGYSDIFSLPNTATLDTNKIHYRNRDSWREILLFDKDVWVLAGRPLDLKRAEIVIIKNTSIFLGTIILAAGLLGGWWLTGRAIEPINKISNTARTISASNLDQRIDLEKTEDELGQLALVLNQMFDRLKGSFDQQNQFIADASHELRTPLAILVSQIDLALRRDRDTAEYKDALQRCQRSAHRMKQLVDDLLILAAADQNRLKLNPETFDLADAAHFCIEMTTPLAQQNNITLHLNTQPATITADKVKITQVITNLISNAITYNSPNGSVTITITQTARKTTLTVSDTGIGIAPQDVKHIFERFYRVDKARSRQRGGSGLGLGICKSIIDAHQGFIWCESTPNLGSSFSFSI</sequence>
<dbReference type="Pfam" id="PF00672">
    <property type="entry name" value="HAMP"/>
    <property type="match status" value="1"/>
</dbReference>
<dbReference type="PANTHER" id="PTHR45436:SF5">
    <property type="entry name" value="SENSOR HISTIDINE KINASE TRCS"/>
    <property type="match status" value="1"/>
</dbReference>
<dbReference type="InterPro" id="IPR005467">
    <property type="entry name" value="His_kinase_dom"/>
</dbReference>
<dbReference type="CDD" id="cd00075">
    <property type="entry name" value="HATPase"/>
    <property type="match status" value="1"/>
</dbReference>
<keyword evidence="8 12" id="KW-1133">Transmembrane helix</keyword>
<feature type="region of interest" description="Disordered" evidence="11">
    <location>
        <begin position="114"/>
        <end position="156"/>
    </location>
</feature>
<keyword evidence="9" id="KW-0902">Two-component regulatory system</keyword>
<dbReference type="GO" id="GO:0000155">
    <property type="term" value="F:phosphorelay sensor kinase activity"/>
    <property type="evidence" value="ECO:0007669"/>
    <property type="project" value="InterPro"/>
</dbReference>
<evidence type="ECO:0000256" key="9">
    <source>
        <dbReference type="ARBA" id="ARBA00023012"/>
    </source>
</evidence>
<feature type="compositionally biased region" description="Polar residues" evidence="11">
    <location>
        <begin position="114"/>
        <end position="128"/>
    </location>
</feature>
<evidence type="ECO:0000313" key="15">
    <source>
        <dbReference type="EMBL" id="QDU34769.1"/>
    </source>
</evidence>
<name>A0A517YX18_9BACT</name>
<dbReference type="GO" id="GO:0005886">
    <property type="term" value="C:plasma membrane"/>
    <property type="evidence" value="ECO:0007669"/>
    <property type="project" value="TreeGrafter"/>
</dbReference>
<feature type="domain" description="HAMP" evidence="14">
    <location>
        <begin position="258"/>
        <end position="311"/>
    </location>
</feature>
<organism evidence="15 16">
    <name type="scientific">Poriferisphaera corsica</name>
    <dbReference type="NCBI Taxonomy" id="2528020"/>
    <lineage>
        <taxon>Bacteria</taxon>
        <taxon>Pseudomonadati</taxon>
        <taxon>Planctomycetota</taxon>
        <taxon>Phycisphaerae</taxon>
        <taxon>Phycisphaerales</taxon>
        <taxon>Phycisphaeraceae</taxon>
        <taxon>Poriferisphaera</taxon>
    </lineage>
</organism>
<comment type="catalytic activity">
    <reaction evidence="1">
        <text>ATP + protein L-histidine = ADP + protein N-phospho-L-histidine.</text>
        <dbReference type="EC" id="2.7.13.3"/>
    </reaction>
</comment>
<evidence type="ECO:0000313" key="16">
    <source>
        <dbReference type="Proteomes" id="UP000317369"/>
    </source>
</evidence>
<evidence type="ECO:0000256" key="12">
    <source>
        <dbReference type="SAM" id="Phobius"/>
    </source>
</evidence>
<keyword evidence="10 12" id="KW-0472">Membrane</keyword>
<dbReference type="SMART" id="SM00387">
    <property type="entry name" value="HATPase_c"/>
    <property type="match status" value="1"/>
</dbReference>
<dbReference type="InterPro" id="IPR004358">
    <property type="entry name" value="Sig_transdc_His_kin-like_C"/>
</dbReference>
<feature type="region of interest" description="Disordered" evidence="11">
    <location>
        <begin position="65"/>
        <end position="98"/>
    </location>
</feature>
<comment type="subcellular location">
    <subcellularLocation>
        <location evidence="2">Membrane</location>
    </subcellularLocation>
</comment>
<dbReference type="KEGG" id="pcor:KS4_28440"/>
<keyword evidence="6 12" id="KW-0812">Transmembrane</keyword>
<dbReference type="Pfam" id="PF02518">
    <property type="entry name" value="HATPase_c"/>
    <property type="match status" value="1"/>
</dbReference>
<dbReference type="InterPro" id="IPR050428">
    <property type="entry name" value="TCS_sensor_his_kinase"/>
</dbReference>
<feature type="domain" description="Histidine kinase" evidence="13">
    <location>
        <begin position="319"/>
        <end position="530"/>
    </location>
</feature>
<dbReference type="SMART" id="SM00388">
    <property type="entry name" value="HisKA"/>
    <property type="match status" value="1"/>
</dbReference>